<name>A0A0L1J5G5_ASPN3</name>
<protein>
    <submittedName>
        <fullName evidence="2">Uncharacterized protein</fullName>
    </submittedName>
</protein>
<dbReference type="RefSeq" id="XP_015407984.1">
    <property type="nucleotide sequence ID" value="XM_015550961.1"/>
</dbReference>
<feature type="transmembrane region" description="Helical" evidence="1">
    <location>
        <begin position="93"/>
        <end position="124"/>
    </location>
</feature>
<dbReference type="GeneID" id="26807508"/>
<organism evidence="2 3">
    <name type="scientific">Aspergillus nomiae NRRL (strain ATCC 15546 / NRRL 13137 / CBS 260.88 / M93)</name>
    <dbReference type="NCBI Taxonomy" id="1509407"/>
    <lineage>
        <taxon>Eukaryota</taxon>
        <taxon>Fungi</taxon>
        <taxon>Dikarya</taxon>
        <taxon>Ascomycota</taxon>
        <taxon>Pezizomycotina</taxon>
        <taxon>Eurotiomycetes</taxon>
        <taxon>Eurotiomycetidae</taxon>
        <taxon>Eurotiales</taxon>
        <taxon>Aspergillaceae</taxon>
        <taxon>Aspergillus</taxon>
        <taxon>Aspergillus subgen. Circumdati</taxon>
    </lineage>
</organism>
<dbReference type="AlphaFoldDB" id="A0A0L1J5G5"/>
<keyword evidence="1" id="KW-0812">Transmembrane</keyword>
<gene>
    <name evidence="2" type="ORF">ANOM_005704</name>
</gene>
<keyword evidence="1" id="KW-0472">Membrane</keyword>
<keyword evidence="1" id="KW-1133">Transmembrane helix</keyword>
<accession>A0A0L1J5G5</accession>
<keyword evidence="3" id="KW-1185">Reference proteome</keyword>
<evidence type="ECO:0000256" key="1">
    <source>
        <dbReference type="SAM" id="Phobius"/>
    </source>
</evidence>
<dbReference type="Proteomes" id="UP000037505">
    <property type="component" value="Unassembled WGS sequence"/>
</dbReference>
<evidence type="ECO:0000313" key="2">
    <source>
        <dbReference type="EMBL" id="KNG87061.1"/>
    </source>
</evidence>
<reference evidence="2 3" key="1">
    <citation type="submission" date="2014-06" db="EMBL/GenBank/DDBJ databases">
        <title>The Genome of the Aflatoxigenic Filamentous Fungus Aspergillus nomius.</title>
        <authorList>
            <person name="Moore M.G."/>
            <person name="Shannon B.M."/>
            <person name="Brian M.M."/>
        </authorList>
    </citation>
    <scope>NUCLEOTIDE SEQUENCE [LARGE SCALE GENOMIC DNA]</scope>
    <source>
        <strain evidence="2 3">NRRL 13137</strain>
    </source>
</reference>
<evidence type="ECO:0000313" key="3">
    <source>
        <dbReference type="Proteomes" id="UP000037505"/>
    </source>
</evidence>
<proteinExistence type="predicted"/>
<dbReference type="EMBL" id="JNOM01000093">
    <property type="protein sequence ID" value="KNG87061.1"/>
    <property type="molecule type" value="Genomic_DNA"/>
</dbReference>
<sequence length="134" mass="14857">MSGSINLPIVSPIFRYSLIATFGSNISARRPHLRPAVNLPPELIASPSTEKSSSAAVPRPPTAITVFSLNSILSMFWDACEVMARRFFPGQSAAFGLSLLLFTFMFLPTLVVLLAVIVFFLFYYPRLRKPGHEH</sequence>
<comment type="caution">
    <text evidence="2">The sequence shown here is derived from an EMBL/GenBank/DDBJ whole genome shotgun (WGS) entry which is preliminary data.</text>
</comment>